<dbReference type="PROSITE" id="PS51318">
    <property type="entry name" value="TAT"/>
    <property type="match status" value="1"/>
</dbReference>
<feature type="compositionally biased region" description="Acidic residues" evidence="1">
    <location>
        <begin position="795"/>
        <end position="813"/>
    </location>
</feature>
<sequence>MSDAKQVRASRRPLLRLVQAAAAALVCVCTAAGASPFPVANATAAANPLHASAQHDVKSANALGANTGEFAAATNRVAPSFNLGDGIDGEVTVEISPDAPTTDGSKPLTGTIVLRNRSTNAIDKAVIRLELNVDAITSRSQARSWLGDRKSPVAVGSTISETAALAEIKVDSLKADERREVSFKIEQADLTELGVDTSSIHSLRAQLVSNNHAVAEGHGVVSGGEIADGADLSAPYRLNVVVPVLAPNSNDTLVDADTLAVLTTDGGELDLLLDAVEGTSATLAIDPRLLVSIRALGDTAPASALTWLMRLQQLDNPSFPLEFGDAHLTLQQQAGLDAPVRPESFRFATDGNTFANVNAYAITPAATGDGHASPAPGASKPAAPTPQGEPNDPNTPPSTAELQGFDYSNPDLVWPVAGTIKNAQSFAMWASDGKGAVLLVDGSQVVDGADVTAGTGSMQRIGSTQAVVTDSQVQALLGAYLSADSDAARNSVRSDLIAATSVSAPGFSGTGAADQGSQHAAVTGPINVVTLPRTMVADPKLVGALLDDLDALPAVALAGLPNASNAETASLPEVAFAPGEVPDYQLSDVAKLEELQTRGESLTGLYDVPEHAEQQLHAEFVLAMSAQRMSTTTHKATLEHFEAFATGAWRKVRVEQGSEIQLIGHESAIPLFIANNTDRRVTVEVRLRATTGHLNVDKPVTISVAPNSVTRAQVPVEAIANGSTTLEATLWTPDGVQLPSNAAFPVNVNTNFETIIMVVMLSVVGLLLVAGFVRMRRRGLARRAAANETVAAEAAESDTLEASETNTETDSDASTDGAVVESTTTNDTIEERP</sequence>
<feature type="region of interest" description="Disordered" evidence="1">
    <location>
        <begin position="367"/>
        <end position="406"/>
    </location>
</feature>
<dbReference type="Pfam" id="PF19516">
    <property type="entry name" value="DUF6049"/>
    <property type="match status" value="1"/>
</dbReference>
<proteinExistence type="predicted"/>
<keyword evidence="5" id="KW-1185">Reference proteome</keyword>
<keyword evidence="2" id="KW-0472">Membrane</keyword>
<gene>
    <name evidence="4" type="ORF">ACFSUQ_07125</name>
</gene>
<feature type="compositionally biased region" description="Low complexity" evidence="1">
    <location>
        <begin position="372"/>
        <end position="386"/>
    </location>
</feature>
<accession>A0ABW5RJM5</accession>
<evidence type="ECO:0000256" key="1">
    <source>
        <dbReference type="SAM" id="MobiDB-lite"/>
    </source>
</evidence>
<dbReference type="RefSeq" id="WP_159421404.1">
    <property type="nucleotide sequence ID" value="NZ_JBHUNF010000004.1"/>
</dbReference>
<evidence type="ECO:0000256" key="2">
    <source>
        <dbReference type="SAM" id="Phobius"/>
    </source>
</evidence>
<evidence type="ECO:0000313" key="5">
    <source>
        <dbReference type="Proteomes" id="UP001597453"/>
    </source>
</evidence>
<dbReference type="EMBL" id="JBHUNF010000004">
    <property type="protein sequence ID" value="MFD2675064.1"/>
    <property type="molecule type" value="Genomic_DNA"/>
</dbReference>
<organism evidence="4 5">
    <name type="scientific">Gulosibacter bifidus</name>
    <dbReference type="NCBI Taxonomy" id="272239"/>
    <lineage>
        <taxon>Bacteria</taxon>
        <taxon>Bacillati</taxon>
        <taxon>Actinomycetota</taxon>
        <taxon>Actinomycetes</taxon>
        <taxon>Micrococcales</taxon>
        <taxon>Microbacteriaceae</taxon>
        <taxon>Gulosibacter</taxon>
    </lineage>
</organism>
<feature type="chain" id="PRO_5046598053" evidence="3">
    <location>
        <begin position="35"/>
        <end position="833"/>
    </location>
</feature>
<comment type="caution">
    <text evidence="4">The sequence shown here is derived from an EMBL/GenBank/DDBJ whole genome shotgun (WGS) entry which is preliminary data.</text>
</comment>
<dbReference type="InterPro" id="IPR046112">
    <property type="entry name" value="DUF6049"/>
</dbReference>
<dbReference type="InterPro" id="IPR006311">
    <property type="entry name" value="TAT_signal"/>
</dbReference>
<name>A0ABW5RJM5_9MICO</name>
<feature type="transmembrane region" description="Helical" evidence="2">
    <location>
        <begin position="755"/>
        <end position="773"/>
    </location>
</feature>
<evidence type="ECO:0000256" key="3">
    <source>
        <dbReference type="SAM" id="SignalP"/>
    </source>
</evidence>
<keyword evidence="3" id="KW-0732">Signal</keyword>
<feature type="region of interest" description="Disordered" evidence="1">
    <location>
        <begin position="787"/>
        <end position="833"/>
    </location>
</feature>
<reference evidence="5" key="1">
    <citation type="journal article" date="2019" name="Int. J. Syst. Evol. Microbiol.">
        <title>The Global Catalogue of Microorganisms (GCM) 10K type strain sequencing project: providing services to taxonomists for standard genome sequencing and annotation.</title>
        <authorList>
            <consortium name="The Broad Institute Genomics Platform"/>
            <consortium name="The Broad Institute Genome Sequencing Center for Infectious Disease"/>
            <person name="Wu L."/>
            <person name="Ma J."/>
        </authorList>
    </citation>
    <scope>NUCLEOTIDE SEQUENCE [LARGE SCALE GENOMIC DNA]</scope>
    <source>
        <strain evidence="5">TISTR 1511</strain>
    </source>
</reference>
<evidence type="ECO:0000313" key="4">
    <source>
        <dbReference type="EMBL" id="MFD2675064.1"/>
    </source>
</evidence>
<keyword evidence="2" id="KW-1133">Transmembrane helix</keyword>
<protein>
    <submittedName>
        <fullName evidence="4">DUF6049 family protein</fullName>
    </submittedName>
</protein>
<feature type="signal peptide" evidence="3">
    <location>
        <begin position="1"/>
        <end position="34"/>
    </location>
</feature>
<dbReference type="Proteomes" id="UP001597453">
    <property type="component" value="Unassembled WGS sequence"/>
</dbReference>
<keyword evidence="2" id="KW-0812">Transmembrane</keyword>